<evidence type="ECO:0000259" key="1">
    <source>
        <dbReference type="PROSITE" id="PS51186"/>
    </source>
</evidence>
<dbReference type="GO" id="GO:0016747">
    <property type="term" value="F:acyltransferase activity, transferring groups other than amino-acyl groups"/>
    <property type="evidence" value="ECO:0007669"/>
    <property type="project" value="InterPro"/>
</dbReference>
<dbReference type="Gene3D" id="3.40.630.30">
    <property type="match status" value="1"/>
</dbReference>
<accession>G7WJE7</accession>
<dbReference type="Proteomes" id="UP000006346">
    <property type="component" value="Chromosome"/>
</dbReference>
<organism evidence="2 3">
    <name type="scientific">Desulfosporosinus orientis (strain ATCC 19365 / DSM 765 / NCIMB 8382 / VKM B-1628 / Singapore I)</name>
    <name type="common">Desulfotomaculum orientis</name>
    <dbReference type="NCBI Taxonomy" id="768706"/>
    <lineage>
        <taxon>Bacteria</taxon>
        <taxon>Bacillati</taxon>
        <taxon>Bacillota</taxon>
        <taxon>Clostridia</taxon>
        <taxon>Eubacteriales</taxon>
        <taxon>Desulfitobacteriaceae</taxon>
        <taxon>Desulfosporosinus</taxon>
    </lineage>
</organism>
<dbReference type="EMBL" id="CP003108">
    <property type="protein sequence ID" value="AET69806.1"/>
    <property type="molecule type" value="Genomic_DNA"/>
</dbReference>
<dbReference type="InterPro" id="IPR016181">
    <property type="entry name" value="Acyl_CoA_acyltransferase"/>
</dbReference>
<dbReference type="InterPro" id="IPR000182">
    <property type="entry name" value="GNAT_dom"/>
</dbReference>
<keyword evidence="3" id="KW-1185">Reference proteome</keyword>
<dbReference type="HOGENOM" id="CLU_1658009_0_0_9"/>
<evidence type="ECO:0000313" key="2">
    <source>
        <dbReference type="EMBL" id="AET69806.1"/>
    </source>
</evidence>
<keyword evidence="2" id="KW-0808">Transferase</keyword>
<dbReference type="AlphaFoldDB" id="G7WJE7"/>
<protein>
    <submittedName>
        <fullName evidence="2">Putative acetyltransferase</fullName>
    </submittedName>
</protein>
<dbReference type="PROSITE" id="PS51186">
    <property type="entry name" value="GNAT"/>
    <property type="match status" value="1"/>
</dbReference>
<evidence type="ECO:0000313" key="3">
    <source>
        <dbReference type="Proteomes" id="UP000006346"/>
    </source>
</evidence>
<dbReference type="CDD" id="cd04301">
    <property type="entry name" value="NAT_SF"/>
    <property type="match status" value="1"/>
</dbReference>
<dbReference type="Pfam" id="PF00583">
    <property type="entry name" value="Acetyltransf_1"/>
    <property type="match status" value="1"/>
</dbReference>
<gene>
    <name evidence="2" type="ordered locus">Desor_4383</name>
</gene>
<name>G7WJE7_DESOD</name>
<sequence>MNFETRLKASFENSPVNQIIIAKDNGIPIGYVFSTTENFPNKVGCLNHLFFKESYRGMGIGSKLLKWLEERVRSRTACLLKFGFESEFLVLKPHFQQIINFILINDIRLLVIGSDLEQFMLHFLNGFIQAFTKEGDMVGPDLEGRINEVRFHPLVALGV</sequence>
<dbReference type="KEGG" id="dor:Desor_4383"/>
<reference evidence="3" key="1">
    <citation type="submission" date="2011-11" db="EMBL/GenBank/DDBJ databases">
        <title>Complete sequence of Desulfosporosinus orientis DSM 765.</title>
        <authorList>
            <person name="Lucas S."/>
            <person name="Han J."/>
            <person name="Lapidus A."/>
            <person name="Cheng J.-F."/>
            <person name="Goodwin L."/>
            <person name="Pitluck S."/>
            <person name="Peters L."/>
            <person name="Ovchinnikova G."/>
            <person name="Teshima H."/>
            <person name="Detter J.C."/>
            <person name="Han C."/>
            <person name="Tapia R."/>
            <person name="Land M."/>
            <person name="Hauser L."/>
            <person name="Kyrpides N."/>
            <person name="Ivanova N."/>
            <person name="Pagani I."/>
            <person name="Pester M."/>
            <person name="Spring S."/>
            <person name="Ollivier B."/>
            <person name="Rattei T."/>
            <person name="Klenk H.-P."/>
            <person name="Wagner M."/>
            <person name="Loy A."/>
            <person name="Woyke T."/>
        </authorList>
    </citation>
    <scope>NUCLEOTIDE SEQUENCE [LARGE SCALE GENOMIC DNA]</scope>
    <source>
        <strain evidence="3">ATCC 19365 / DSM 765 / NCIMB 8382 / VKM B-1628</strain>
    </source>
</reference>
<feature type="domain" description="N-acetyltransferase" evidence="1">
    <location>
        <begin position="1"/>
        <end position="108"/>
    </location>
</feature>
<dbReference type="SUPFAM" id="SSF55729">
    <property type="entry name" value="Acyl-CoA N-acyltransferases (Nat)"/>
    <property type="match status" value="1"/>
</dbReference>
<dbReference type="STRING" id="768706.Desor_4383"/>
<proteinExistence type="predicted"/>
<reference evidence="2 3" key="2">
    <citation type="journal article" date="2012" name="J. Bacteriol.">
        <title>Complete genome sequences of Desulfosporosinus orientis DSM765T, Desulfosporosinus youngiae DSM17734T, Desulfosporosinus meridiei DSM13257T, and Desulfosporosinus acidiphilus DSM22704T.</title>
        <authorList>
            <person name="Pester M."/>
            <person name="Brambilla E."/>
            <person name="Alazard D."/>
            <person name="Rattei T."/>
            <person name="Weinmaier T."/>
            <person name="Han J."/>
            <person name="Lucas S."/>
            <person name="Lapidus A."/>
            <person name="Cheng J.F."/>
            <person name="Goodwin L."/>
            <person name="Pitluck S."/>
            <person name="Peters L."/>
            <person name="Ovchinnikova G."/>
            <person name="Teshima H."/>
            <person name="Detter J.C."/>
            <person name="Han C.S."/>
            <person name="Tapia R."/>
            <person name="Land M.L."/>
            <person name="Hauser L."/>
            <person name="Kyrpides N.C."/>
            <person name="Ivanova N.N."/>
            <person name="Pagani I."/>
            <person name="Huntmann M."/>
            <person name="Wei C.L."/>
            <person name="Davenport K.W."/>
            <person name="Daligault H."/>
            <person name="Chain P.S."/>
            <person name="Chen A."/>
            <person name="Mavromatis K."/>
            <person name="Markowitz V."/>
            <person name="Szeto E."/>
            <person name="Mikhailova N."/>
            <person name="Pati A."/>
            <person name="Wagner M."/>
            <person name="Woyke T."/>
            <person name="Ollivier B."/>
            <person name="Klenk H.P."/>
            <person name="Spring S."/>
            <person name="Loy A."/>
        </authorList>
    </citation>
    <scope>NUCLEOTIDE SEQUENCE [LARGE SCALE GENOMIC DNA]</scope>
    <source>
        <strain evidence="3">ATCC 19365 / DSM 765 / NCIMB 8382 / VKM B-1628</strain>
    </source>
</reference>
<dbReference type="PATRIC" id="fig|768706.3.peg.4452"/>
<dbReference type="eggNOG" id="COG3153">
    <property type="taxonomic scope" value="Bacteria"/>
</dbReference>